<dbReference type="Gene3D" id="1.10.10.10">
    <property type="entry name" value="Winged helix-like DNA-binding domain superfamily/Winged helix DNA-binding domain"/>
    <property type="match status" value="1"/>
</dbReference>
<dbReference type="SUPFAM" id="SSF46785">
    <property type="entry name" value="Winged helix' DNA-binding domain"/>
    <property type="match status" value="1"/>
</dbReference>
<keyword evidence="2" id="KW-1185">Reference proteome</keyword>
<gene>
    <name evidence="1" type="ORF">B0A89_10520</name>
</gene>
<dbReference type="InterPro" id="IPR036390">
    <property type="entry name" value="WH_DNA-bd_sf"/>
</dbReference>
<name>A0A1W6CYY9_9RHOB</name>
<dbReference type="InterPro" id="IPR021660">
    <property type="entry name" value="DUF3253"/>
</dbReference>
<evidence type="ECO:0000313" key="2">
    <source>
        <dbReference type="Proteomes" id="UP000193017"/>
    </source>
</evidence>
<dbReference type="Proteomes" id="UP000193017">
    <property type="component" value="Chromosome"/>
</dbReference>
<dbReference type="KEGG" id="pcon:B0A89_10520"/>
<dbReference type="STRING" id="1945662.B0A89_10520"/>
<reference evidence="1 2" key="1">
    <citation type="submission" date="2017-03" db="EMBL/GenBank/DDBJ databases">
        <title>Genome sequence of Paracoccus contaminans isolated from a water microcosm.</title>
        <authorList>
            <person name="Aurass P."/>
            <person name="Karste S."/>
            <person name="Trost E."/>
            <person name="Glaeser S.P."/>
            <person name="Kaempfer P."/>
            <person name="Flieger A."/>
        </authorList>
    </citation>
    <scope>NUCLEOTIDE SEQUENCE [LARGE SCALE GENOMIC DNA]</scope>
    <source>
        <strain evidence="2">RKI 16-01929T\LMG 29738T\CCM 8701T\CIP 111112T</strain>
    </source>
</reference>
<dbReference type="EMBL" id="CP020612">
    <property type="protein sequence ID" value="ARJ69999.1"/>
    <property type="molecule type" value="Genomic_DNA"/>
</dbReference>
<evidence type="ECO:0008006" key="3">
    <source>
        <dbReference type="Google" id="ProtNLM"/>
    </source>
</evidence>
<organism evidence="1 2">
    <name type="scientific">Paracoccus contaminans</name>
    <dbReference type="NCBI Taxonomy" id="1945662"/>
    <lineage>
        <taxon>Bacteria</taxon>
        <taxon>Pseudomonadati</taxon>
        <taxon>Pseudomonadota</taxon>
        <taxon>Alphaproteobacteria</taxon>
        <taxon>Rhodobacterales</taxon>
        <taxon>Paracoccaceae</taxon>
        <taxon>Paracoccus</taxon>
    </lineage>
</organism>
<dbReference type="AlphaFoldDB" id="A0A1W6CYY9"/>
<proteinExistence type="predicted"/>
<sequence>MTDLPDRRPLHAALAARAASAREGASFCPSEVARAMAAEWRILMPAIRAAAGDLADAGQLVATQRGAIVDPRTARGPIRLRRP</sequence>
<dbReference type="InterPro" id="IPR036388">
    <property type="entry name" value="WH-like_DNA-bd_sf"/>
</dbReference>
<protein>
    <recommendedName>
        <fullName evidence="3">S-adenosylmethionine tRNA ribosyltransferase</fullName>
    </recommendedName>
</protein>
<accession>A0A1W6CYY9</accession>
<evidence type="ECO:0000313" key="1">
    <source>
        <dbReference type="EMBL" id="ARJ69999.1"/>
    </source>
</evidence>
<dbReference type="RefSeq" id="WP_085378117.1">
    <property type="nucleotide sequence ID" value="NZ_CP020612.1"/>
</dbReference>
<dbReference type="Pfam" id="PF11625">
    <property type="entry name" value="DUF3253"/>
    <property type="match status" value="1"/>
</dbReference>